<evidence type="ECO:0000313" key="2">
    <source>
        <dbReference type="EMBL" id="CAF1594710.1"/>
    </source>
</evidence>
<dbReference type="InterPro" id="IPR051320">
    <property type="entry name" value="Viral_Replic_Matur_Polypro"/>
</dbReference>
<organism evidence="2 4">
    <name type="scientific">Didymodactylos carnosus</name>
    <dbReference type="NCBI Taxonomy" id="1234261"/>
    <lineage>
        <taxon>Eukaryota</taxon>
        <taxon>Metazoa</taxon>
        <taxon>Spiralia</taxon>
        <taxon>Gnathifera</taxon>
        <taxon>Rotifera</taxon>
        <taxon>Eurotatoria</taxon>
        <taxon>Bdelloidea</taxon>
        <taxon>Philodinida</taxon>
        <taxon>Philodinidae</taxon>
        <taxon>Didymodactylos</taxon>
    </lineage>
</organism>
<evidence type="ECO:0000313" key="3">
    <source>
        <dbReference type="EMBL" id="CAF4468647.1"/>
    </source>
</evidence>
<accession>A0A816ABP4</accession>
<dbReference type="InterPro" id="IPR043502">
    <property type="entry name" value="DNA/RNA_pol_sf"/>
</dbReference>
<dbReference type="PROSITE" id="PS50878">
    <property type="entry name" value="RT_POL"/>
    <property type="match status" value="1"/>
</dbReference>
<dbReference type="SUPFAM" id="SSF56672">
    <property type="entry name" value="DNA/RNA polymerases"/>
    <property type="match status" value="1"/>
</dbReference>
<dbReference type="AlphaFoldDB" id="A0A816ABP4"/>
<proteinExistence type="predicted"/>
<dbReference type="Proteomes" id="UP000663829">
    <property type="component" value="Unassembled WGS sequence"/>
</dbReference>
<dbReference type="EMBL" id="CAJOBC010100663">
    <property type="protein sequence ID" value="CAF4468647.1"/>
    <property type="molecule type" value="Genomic_DNA"/>
</dbReference>
<dbReference type="OrthoDB" id="420169at2759"/>
<gene>
    <name evidence="2" type="ORF">GPM918_LOCUS41996</name>
    <name evidence="3" type="ORF">SRO942_LOCUS43150</name>
</gene>
<keyword evidence="4" id="KW-1185">Reference proteome</keyword>
<dbReference type="Gene3D" id="3.30.70.270">
    <property type="match status" value="2"/>
</dbReference>
<dbReference type="InterPro" id="IPR043128">
    <property type="entry name" value="Rev_trsase/Diguanyl_cyclase"/>
</dbReference>
<dbReference type="Pfam" id="PF17919">
    <property type="entry name" value="RT_RNaseH_2"/>
    <property type="match status" value="1"/>
</dbReference>
<dbReference type="Pfam" id="PF00078">
    <property type="entry name" value="RVT_1"/>
    <property type="match status" value="2"/>
</dbReference>
<feature type="domain" description="Reverse transcriptase" evidence="1">
    <location>
        <begin position="187"/>
        <end position="349"/>
    </location>
</feature>
<protein>
    <recommendedName>
        <fullName evidence="1">Reverse transcriptase domain-containing protein</fullName>
    </recommendedName>
</protein>
<dbReference type="FunFam" id="3.30.70.270:FF:000003">
    <property type="entry name" value="Transposon Ty3-G Gag-Pol polyprotein"/>
    <property type="match status" value="1"/>
</dbReference>
<dbReference type="InterPro" id="IPR000477">
    <property type="entry name" value="RT_dom"/>
</dbReference>
<dbReference type="CDD" id="cd01647">
    <property type="entry name" value="RT_LTR"/>
    <property type="match status" value="1"/>
</dbReference>
<evidence type="ECO:0000313" key="4">
    <source>
        <dbReference type="Proteomes" id="UP000663829"/>
    </source>
</evidence>
<sequence length="510" mass="58896">VKSGTTHILIVNASDRQHTLSRNTKLGSISHNSTSTICLTLDRRRNVFRSWSPPHHERNGHRSCGVVRDISCTPLNNQHNHQCYVCNQKFLSGNDLYIHLRQSCYPEDMRDQIEQLTDHIENPMEKQQIQAILWKYGKLFDGRQPSVIKTTYQHAIDTGNHRPVYTPPYRQSQKDQEILIQETNKLLKQGRIEPSISPWSSTVVLIKKKDGSIRFCVDYRKLNTITTKDSYPLPRIDDILDQLSDSLYFTKFDFKSGYFQVPLDKKDRPKTAFSTRDNHFQFTVLPQGPTRWRHCLAYIDDIIIYSKTFKEHLLYVQEVCQLLEQANFRLNVDKCEIAKPEIVFLGHRIQDGNLMPNPDNIRGLLDTKSPTTAKEAFRFVKAAEYYRKFIPHFSQIAGPLYKYAPTTAQQRDKRSQSSKIVLSLEEEAAFNELKRILTTDLVLRLPNNVLPFKLQTDASDEGIGAVLIQTSSLGDHPVAYLSKKFSPTQKKWSTLFILLKSSKNIKNLDI</sequence>
<feature type="non-terminal residue" evidence="2">
    <location>
        <position position="1"/>
    </location>
</feature>
<evidence type="ECO:0000259" key="1">
    <source>
        <dbReference type="PROSITE" id="PS50878"/>
    </source>
</evidence>
<dbReference type="EMBL" id="CAJNOQ010034410">
    <property type="protein sequence ID" value="CAF1594710.1"/>
    <property type="molecule type" value="Genomic_DNA"/>
</dbReference>
<comment type="caution">
    <text evidence="2">The sequence shown here is derived from an EMBL/GenBank/DDBJ whole genome shotgun (WGS) entry which is preliminary data.</text>
</comment>
<dbReference type="PANTHER" id="PTHR33064:SF37">
    <property type="entry name" value="RIBONUCLEASE H"/>
    <property type="match status" value="1"/>
</dbReference>
<dbReference type="InterPro" id="IPR041577">
    <property type="entry name" value="RT_RNaseH_2"/>
</dbReference>
<dbReference type="PANTHER" id="PTHR33064">
    <property type="entry name" value="POL PROTEIN"/>
    <property type="match status" value="1"/>
</dbReference>
<name>A0A816ABP4_9BILA</name>
<dbReference type="Gene3D" id="3.10.10.10">
    <property type="entry name" value="HIV Type 1 Reverse Transcriptase, subunit A, domain 1"/>
    <property type="match status" value="1"/>
</dbReference>
<reference evidence="2" key="1">
    <citation type="submission" date="2021-02" db="EMBL/GenBank/DDBJ databases">
        <authorList>
            <person name="Nowell W R."/>
        </authorList>
    </citation>
    <scope>NUCLEOTIDE SEQUENCE</scope>
</reference>
<dbReference type="Proteomes" id="UP000681722">
    <property type="component" value="Unassembled WGS sequence"/>
</dbReference>